<protein>
    <submittedName>
        <fullName evidence="7">FAD-binding oxidoreductase</fullName>
    </submittedName>
</protein>
<dbReference type="InterPro" id="IPR016166">
    <property type="entry name" value="FAD-bd_PCMH"/>
</dbReference>
<dbReference type="InterPro" id="IPR050416">
    <property type="entry name" value="FAD-linked_Oxidoreductase"/>
</dbReference>
<name>A0ABS3RLF7_9ACTN</name>
<reference evidence="7 8" key="1">
    <citation type="submission" date="2021-03" db="EMBL/GenBank/DDBJ databases">
        <title>Actinomadura violae sp. nov., isolated from lichen in Thailand.</title>
        <authorList>
            <person name="Kanchanasin P."/>
            <person name="Saeng-In P."/>
            <person name="Phongsopitanun W."/>
            <person name="Yuki M."/>
            <person name="Kudo T."/>
            <person name="Ohkuma M."/>
            <person name="Tanasupawat S."/>
        </authorList>
    </citation>
    <scope>NUCLEOTIDE SEQUENCE [LARGE SCALE GENOMIC DNA]</scope>
    <source>
        <strain evidence="7 8">LCR2-06</strain>
    </source>
</reference>
<dbReference type="InterPro" id="IPR036318">
    <property type="entry name" value="FAD-bd_PCMH-like_sf"/>
</dbReference>
<dbReference type="InterPro" id="IPR016169">
    <property type="entry name" value="FAD-bd_PCMH_sub2"/>
</dbReference>
<evidence type="ECO:0000313" key="8">
    <source>
        <dbReference type="Proteomes" id="UP000680206"/>
    </source>
</evidence>
<accession>A0ABS3RLF7</accession>
<evidence type="ECO:0000313" key="7">
    <source>
        <dbReference type="EMBL" id="MBO2457576.1"/>
    </source>
</evidence>
<sequence length="401" mass="41904">MRDTRVRNVLLPGDAGFGEAATPWAAGIRQPVIAVVEAADAAEVADLVRYAADAGLTISVQPSGHGASGDVAGVILLRTGLMDRVEVDPARRTARVEAGARWDRVLAEAARHGLTGPSGSSATVSVAGFMAGGGLSRFSRGHGWASDSVRALEVVGADGRAARVTAGTDPELFWALRGGGGDFAVITGIELDLLPIPHLHGGRILWPAARTGEVLRAFRQITATAPRELSLWVTRSRTTVAVEVTHLGRVDDARDLLAPLERLGGSLAGDPVPAALADAGVRTRRSPFRAELLTGLNDQVLDLLASAPPPLHLRHLAGALAEADPARGAGGTLAEPYLLVTGPVIPAGLGPHVSGRKPYTFLAPGESAAHAFPPPTLTRLRHIKDTRDPHRVLRANFPVHQ</sequence>
<comment type="caution">
    <text evidence="7">The sequence shown here is derived from an EMBL/GenBank/DDBJ whole genome shotgun (WGS) entry which is preliminary data.</text>
</comment>
<comment type="similarity">
    <text evidence="2">Belongs to the oxygen-dependent FAD-linked oxidoreductase family.</text>
</comment>
<dbReference type="Pfam" id="PF01565">
    <property type="entry name" value="FAD_binding_4"/>
    <property type="match status" value="1"/>
</dbReference>
<dbReference type="EMBL" id="JAGEPF010000005">
    <property type="protein sequence ID" value="MBO2457576.1"/>
    <property type="molecule type" value="Genomic_DNA"/>
</dbReference>
<organism evidence="7 8">
    <name type="scientific">Actinomadura violacea</name>
    <dbReference type="NCBI Taxonomy" id="2819934"/>
    <lineage>
        <taxon>Bacteria</taxon>
        <taxon>Bacillati</taxon>
        <taxon>Actinomycetota</taxon>
        <taxon>Actinomycetes</taxon>
        <taxon>Streptosporangiales</taxon>
        <taxon>Thermomonosporaceae</taxon>
        <taxon>Actinomadura</taxon>
    </lineage>
</organism>
<keyword evidence="4" id="KW-0274">FAD</keyword>
<dbReference type="Gene3D" id="3.30.465.10">
    <property type="match status" value="1"/>
</dbReference>
<dbReference type="Gene3D" id="3.30.43.10">
    <property type="entry name" value="Uridine Diphospho-n-acetylenolpyruvylglucosamine Reductase, domain 2"/>
    <property type="match status" value="1"/>
</dbReference>
<dbReference type="SUPFAM" id="SSF56176">
    <property type="entry name" value="FAD-binding/transporter-associated domain-like"/>
    <property type="match status" value="1"/>
</dbReference>
<dbReference type="InterPro" id="IPR016167">
    <property type="entry name" value="FAD-bd_PCMH_sub1"/>
</dbReference>
<keyword evidence="3" id="KW-0285">Flavoprotein</keyword>
<dbReference type="PROSITE" id="PS51387">
    <property type="entry name" value="FAD_PCMH"/>
    <property type="match status" value="1"/>
</dbReference>
<evidence type="ECO:0000256" key="3">
    <source>
        <dbReference type="ARBA" id="ARBA00022630"/>
    </source>
</evidence>
<proteinExistence type="inferred from homology"/>
<evidence type="ECO:0000256" key="2">
    <source>
        <dbReference type="ARBA" id="ARBA00005466"/>
    </source>
</evidence>
<gene>
    <name evidence="7" type="ORF">J4709_08325</name>
</gene>
<feature type="domain" description="FAD-binding PCMH-type" evidence="6">
    <location>
        <begin position="28"/>
        <end position="196"/>
    </location>
</feature>
<dbReference type="PANTHER" id="PTHR42973:SF39">
    <property type="entry name" value="FAD-BINDING PCMH-TYPE DOMAIN-CONTAINING PROTEIN"/>
    <property type="match status" value="1"/>
</dbReference>
<dbReference type="RefSeq" id="WP_208238779.1">
    <property type="nucleotide sequence ID" value="NZ_JAGEPF010000005.1"/>
</dbReference>
<evidence type="ECO:0000256" key="4">
    <source>
        <dbReference type="ARBA" id="ARBA00022827"/>
    </source>
</evidence>
<keyword evidence="5" id="KW-0560">Oxidoreductase</keyword>
<dbReference type="InterPro" id="IPR006094">
    <property type="entry name" value="Oxid_FAD_bind_N"/>
</dbReference>
<keyword evidence="8" id="KW-1185">Reference proteome</keyword>
<evidence type="ECO:0000259" key="6">
    <source>
        <dbReference type="PROSITE" id="PS51387"/>
    </source>
</evidence>
<dbReference type="Gene3D" id="3.40.462.20">
    <property type="match status" value="1"/>
</dbReference>
<comment type="cofactor">
    <cofactor evidence="1">
        <name>FAD</name>
        <dbReference type="ChEBI" id="CHEBI:57692"/>
    </cofactor>
</comment>
<dbReference type="PANTHER" id="PTHR42973">
    <property type="entry name" value="BINDING OXIDOREDUCTASE, PUTATIVE (AFU_ORTHOLOGUE AFUA_1G17690)-RELATED"/>
    <property type="match status" value="1"/>
</dbReference>
<dbReference type="Proteomes" id="UP000680206">
    <property type="component" value="Unassembled WGS sequence"/>
</dbReference>
<evidence type="ECO:0000256" key="5">
    <source>
        <dbReference type="ARBA" id="ARBA00023002"/>
    </source>
</evidence>
<evidence type="ECO:0000256" key="1">
    <source>
        <dbReference type="ARBA" id="ARBA00001974"/>
    </source>
</evidence>